<dbReference type="AlphaFoldDB" id="A0A9W5TC36"/>
<feature type="compositionally biased region" description="Acidic residues" evidence="1">
    <location>
        <begin position="156"/>
        <end position="181"/>
    </location>
</feature>
<accession>A0A9W5TC36</accession>
<reference evidence="4" key="1">
    <citation type="submission" date="2019-12" db="EMBL/GenBank/DDBJ databases">
        <title>Genome sequence of Babesia ovis.</title>
        <authorList>
            <person name="Yamagishi J."/>
            <person name="Sevinc F."/>
            <person name="Xuan X."/>
        </authorList>
    </citation>
    <scope>NUCLEOTIDE SEQUENCE</scope>
    <source>
        <strain evidence="4">Selcuk</strain>
    </source>
</reference>
<protein>
    <recommendedName>
        <fullName evidence="3">Cell-traversal protein for ookinetes and sporozoites domain-containing protein</fullName>
    </recommendedName>
</protein>
<proteinExistence type="predicted"/>
<dbReference type="EMBL" id="BLIY01000007">
    <property type="protein sequence ID" value="GFE53717.1"/>
    <property type="molecule type" value="Genomic_DNA"/>
</dbReference>
<dbReference type="OrthoDB" id="361348at2759"/>
<keyword evidence="2" id="KW-0732">Signal</keyword>
<dbReference type="Pfam" id="PF18659">
    <property type="entry name" value="CelTOS"/>
    <property type="match status" value="1"/>
</dbReference>
<feature type="chain" id="PRO_5040894556" description="Cell-traversal protein for ookinetes and sporozoites domain-containing protein" evidence="2">
    <location>
        <begin position="18"/>
        <end position="181"/>
    </location>
</feature>
<evidence type="ECO:0000256" key="1">
    <source>
        <dbReference type="SAM" id="MobiDB-lite"/>
    </source>
</evidence>
<evidence type="ECO:0000313" key="4">
    <source>
        <dbReference type="EMBL" id="GFE53717.1"/>
    </source>
</evidence>
<dbReference type="InterPro" id="IPR041004">
    <property type="entry name" value="CelTOS"/>
</dbReference>
<sequence length="181" mass="20410">MKFFAFGFLFLFKYVTAFTASQGHLSRRAPHQSVNVTTAQVQKFRDLIKNDLASKVDDFIELIVSDIERALVEAHETHPVFLQAGVNENIKKIVKTAVIAMLKHLVPIFENWIADAVKPPITTPTVYGMLVRPIAKSIFDNIYTKLKMSPTKEWDTGDEMDFDELGDEETPAVEDDAFGGF</sequence>
<dbReference type="Proteomes" id="UP001057455">
    <property type="component" value="Unassembled WGS sequence"/>
</dbReference>
<organism evidence="4 5">
    <name type="scientific">Babesia ovis</name>
    <dbReference type="NCBI Taxonomy" id="5869"/>
    <lineage>
        <taxon>Eukaryota</taxon>
        <taxon>Sar</taxon>
        <taxon>Alveolata</taxon>
        <taxon>Apicomplexa</taxon>
        <taxon>Aconoidasida</taxon>
        <taxon>Piroplasmida</taxon>
        <taxon>Babesiidae</taxon>
        <taxon>Babesia</taxon>
    </lineage>
</organism>
<evidence type="ECO:0000313" key="5">
    <source>
        <dbReference type="Proteomes" id="UP001057455"/>
    </source>
</evidence>
<gene>
    <name evidence="4" type="ORF">BaOVIS_011210</name>
</gene>
<comment type="caution">
    <text evidence="4">The sequence shown here is derived from an EMBL/GenBank/DDBJ whole genome shotgun (WGS) entry which is preliminary data.</text>
</comment>
<feature type="signal peptide" evidence="2">
    <location>
        <begin position="1"/>
        <end position="17"/>
    </location>
</feature>
<keyword evidence="5" id="KW-1185">Reference proteome</keyword>
<name>A0A9W5TC36_BABOV</name>
<evidence type="ECO:0000256" key="2">
    <source>
        <dbReference type="SAM" id="SignalP"/>
    </source>
</evidence>
<evidence type="ECO:0000259" key="3">
    <source>
        <dbReference type="Pfam" id="PF18659"/>
    </source>
</evidence>
<feature type="region of interest" description="Disordered" evidence="1">
    <location>
        <begin position="155"/>
        <end position="181"/>
    </location>
</feature>
<feature type="domain" description="Cell-traversal protein for ookinetes and sporozoites" evidence="3">
    <location>
        <begin position="34"/>
        <end position="147"/>
    </location>
</feature>